<dbReference type="Pfam" id="PF25250">
    <property type="entry name" value="DUF7852"/>
    <property type="match status" value="1"/>
</dbReference>
<dbReference type="InterPro" id="IPR057174">
    <property type="entry name" value="DUF7852"/>
</dbReference>
<sequence length="391" mass="44733">MKRIDYRRIKQIRAKKINTFQSSEVQKKSIARCYQCINKKRTEKGNHAIYESDTGPSYVDTVEQIPHSEANHVSKRAGFTDVKHVFQTGHADNTNAEPQTDSALEPVYTSESGFADELNNMLARESIDEPNRADDADESHQYGKIRSMTIKSPFSTFVEIDDFLHPSVFGGTVQHTAEFLDPNNRQTPQLDTKLLHTTTYYPEQPYCCLVSSKIHEMIFFTDTVRTYGTKNKKNHYKSVVIPIHDSLFTKTKETDNQSCNSHDFIQIRVPVVVGEYEIEICLEEDVVFEEEIMKVNEISKEVVLTNCKFVPTQFSPSLDNGICTALKGNLFIEGYIHQNIEYTAVYNRNTGSIQKTPVTHLRQLCQKIVLDLIIHLLQVQPVRVRYDGKGI</sequence>
<dbReference type="Proteomes" id="UP000023561">
    <property type="component" value="Unassembled WGS sequence"/>
</dbReference>
<dbReference type="AlphaFoldDB" id="A0A023DIV1"/>
<keyword evidence="3" id="KW-1185">Reference proteome</keyword>
<evidence type="ECO:0000313" key="2">
    <source>
        <dbReference type="EMBL" id="GAJ41220.1"/>
    </source>
</evidence>
<feature type="domain" description="DUF7852" evidence="1">
    <location>
        <begin position="143"/>
        <end position="382"/>
    </location>
</feature>
<dbReference type="OrthoDB" id="2440066at2"/>
<evidence type="ECO:0000259" key="1">
    <source>
        <dbReference type="Pfam" id="PF25250"/>
    </source>
</evidence>
<evidence type="ECO:0000313" key="3">
    <source>
        <dbReference type="Proteomes" id="UP000023561"/>
    </source>
</evidence>
<dbReference type="EMBL" id="BAWO01000060">
    <property type="protein sequence ID" value="GAJ41220.1"/>
    <property type="molecule type" value="Genomic_DNA"/>
</dbReference>
<organism evidence="2 3">
    <name type="scientific">Parageobacillus caldoxylosilyticus NBRC 107762</name>
    <dbReference type="NCBI Taxonomy" id="1220594"/>
    <lineage>
        <taxon>Bacteria</taxon>
        <taxon>Bacillati</taxon>
        <taxon>Bacillota</taxon>
        <taxon>Bacilli</taxon>
        <taxon>Bacillales</taxon>
        <taxon>Anoxybacillaceae</taxon>
        <taxon>Saccharococcus</taxon>
    </lineage>
</organism>
<proteinExistence type="predicted"/>
<reference evidence="2 3" key="1">
    <citation type="submission" date="2014-04" db="EMBL/GenBank/DDBJ databases">
        <title>Whole genome shotgun sequence of Geobacillus caldoxylosilyticus NBRC 107762.</title>
        <authorList>
            <person name="Hosoyama A."/>
            <person name="Hosoyama Y."/>
            <person name="Katano-Makiyama Y."/>
            <person name="Tsuchikane K."/>
            <person name="Ohji S."/>
            <person name="Ichikawa N."/>
            <person name="Yamazoe A."/>
            <person name="Fujita N."/>
        </authorList>
    </citation>
    <scope>NUCLEOTIDE SEQUENCE [LARGE SCALE GENOMIC DNA]</scope>
    <source>
        <strain evidence="2 3">NBRC 107762</strain>
    </source>
</reference>
<accession>A0A023DIV1</accession>
<gene>
    <name evidence="2" type="ORF">GCA01S_060_00350</name>
</gene>
<dbReference type="RefSeq" id="WP_052510052.1">
    <property type="nucleotide sequence ID" value="NZ_BAWO01000060.1"/>
</dbReference>
<dbReference type="NCBIfam" id="NF045793">
    <property type="entry name" value="BC_2427_fam"/>
    <property type="match status" value="1"/>
</dbReference>
<protein>
    <recommendedName>
        <fullName evidence="1">DUF7852 domain-containing protein</fullName>
    </recommendedName>
</protein>
<comment type="caution">
    <text evidence="2">The sequence shown here is derived from an EMBL/GenBank/DDBJ whole genome shotgun (WGS) entry which is preliminary data.</text>
</comment>
<name>A0A023DIV1_9BACL</name>